<name>A0A699V6H4_TANCI</name>
<organism evidence="2">
    <name type="scientific">Tanacetum cinerariifolium</name>
    <name type="common">Dalmatian daisy</name>
    <name type="synonym">Chrysanthemum cinerariifolium</name>
    <dbReference type="NCBI Taxonomy" id="118510"/>
    <lineage>
        <taxon>Eukaryota</taxon>
        <taxon>Viridiplantae</taxon>
        <taxon>Streptophyta</taxon>
        <taxon>Embryophyta</taxon>
        <taxon>Tracheophyta</taxon>
        <taxon>Spermatophyta</taxon>
        <taxon>Magnoliopsida</taxon>
        <taxon>eudicotyledons</taxon>
        <taxon>Gunneridae</taxon>
        <taxon>Pentapetalae</taxon>
        <taxon>asterids</taxon>
        <taxon>campanulids</taxon>
        <taxon>Asterales</taxon>
        <taxon>Asteraceae</taxon>
        <taxon>Asteroideae</taxon>
        <taxon>Anthemideae</taxon>
        <taxon>Anthemidinae</taxon>
        <taxon>Tanacetum</taxon>
    </lineage>
</organism>
<feature type="non-terminal residue" evidence="2">
    <location>
        <position position="1"/>
    </location>
</feature>
<gene>
    <name evidence="2" type="ORF">Tci_902881</name>
</gene>
<dbReference type="EMBL" id="BKCJ011408717">
    <property type="protein sequence ID" value="GFD30912.1"/>
    <property type="molecule type" value="Genomic_DNA"/>
</dbReference>
<protein>
    <submittedName>
        <fullName evidence="2">Uncharacterized protein</fullName>
    </submittedName>
</protein>
<feature type="non-terminal residue" evidence="2">
    <location>
        <position position="152"/>
    </location>
</feature>
<sequence length="152" mass="14826">DAGASSGFPPEAFSIAGLLLDKLEELGAGGRGEAHEVEAGGVGVGGHGQLLGLPGLGLAAGQLLHEAALGVVHSQGVGLGERQREAELQLVAEGVGVAAQGQFQGDGRAVHRAGRGLSRGGGSLGSLGSRAGSRVSGQHRDADGSRVAADQG</sequence>
<evidence type="ECO:0000313" key="2">
    <source>
        <dbReference type="EMBL" id="GFD30912.1"/>
    </source>
</evidence>
<dbReference type="AlphaFoldDB" id="A0A699V6H4"/>
<reference evidence="2" key="1">
    <citation type="journal article" date="2019" name="Sci. Rep.">
        <title>Draft genome of Tanacetum cinerariifolium, the natural source of mosquito coil.</title>
        <authorList>
            <person name="Yamashiro T."/>
            <person name="Shiraishi A."/>
            <person name="Satake H."/>
            <person name="Nakayama K."/>
        </authorList>
    </citation>
    <scope>NUCLEOTIDE SEQUENCE</scope>
</reference>
<proteinExistence type="predicted"/>
<feature type="region of interest" description="Disordered" evidence="1">
    <location>
        <begin position="112"/>
        <end position="152"/>
    </location>
</feature>
<accession>A0A699V6H4</accession>
<comment type="caution">
    <text evidence="2">The sequence shown here is derived from an EMBL/GenBank/DDBJ whole genome shotgun (WGS) entry which is preliminary data.</text>
</comment>
<evidence type="ECO:0000256" key="1">
    <source>
        <dbReference type="SAM" id="MobiDB-lite"/>
    </source>
</evidence>